<dbReference type="VEuPathDB" id="VectorBase:HLOH_051440"/>
<feature type="transmembrane region" description="Helical" evidence="12">
    <location>
        <begin position="6"/>
        <end position="24"/>
    </location>
</feature>
<evidence type="ECO:0000256" key="10">
    <source>
        <dbReference type="ARBA" id="ARBA00023201"/>
    </source>
</evidence>
<dbReference type="OrthoDB" id="6508424at2759"/>
<gene>
    <name evidence="13" type="ORF">HPB48_000849</name>
</gene>
<evidence type="ECO:0000256" key="3">
    <source>
        <dbReference type="ARBA" id="ARBA00022448"/>
    </source>
</evidence>
<evidence type="ECO:0000256" key="7">
    <source>
        <dbReference type="ARBA" id="ARBA00023053"/>
    </source>
</evidence>
<feature type="transmembrane region" description="Helical" evidence="12">
    <location>
        <begin position="81"/>
        <end position="104"/>
    </location>
</feature>
<keyword evidence="6 12" id="KW-1133">Transmembrane helix</keyword>
<evidence type="ECO:0000313" key="13">
    <source>
        <dbReference type="EMBL" id="KAH9382023.1"/>
    </source>
</evidence>
<name>A0A9J6H5G0_HAELO</name>
<evidence type="ECO:0000256" key="6">
    <source>
        <dbReference type="ARBA" id="ARBA00022989"/>
    </source>
</evidence>
<dbReference type="GO" id="GO:0006814">
    <property type="term" value="P:sodium ion transport"/>
    <property type="evidence" value="ECO:0007669"/>
    <property type="project" value="UniProtKB-KW"/>
</dbReference>
<evidence type="ECO:0008006" key="15">
    <source>
        <dbReference type="Google" id="ProtNLM"/>
    </source>
</evidence>
<keyword evidence="7" id="KW-0915">Sodium</keyword>
<keyword evidence="10" id="KW-0739">Sodium transport</keyword>
<dbReference type="GO" id="GO:0005886">
    <property type="term" value="C:plasma membrane"/>
    <property type="evidence" value="ECO:0007669"/>
    <property type="project" value="UniProtKB-SubCell"/>
</dbReference>
<dbReference type="Gene3D" id="1.20.1730.10">
    <property type="entry name" value="Sodium/glucose cotransporter"/>
    <property type="match status" value="1"/>
</dbReference>
<keyword evidence="14" id="KW-1185">Reference proteome</keyword>
<evidence type="ECO:0000256" key="11">
    <source>
        <dbReference type="RuleBase" id="RU362091"/>
    </source>
</evidence>
<organism evidence="13 14">
    <name type="scientific">Haemaphysalis longicornis</name>
    <name type="common">Bush tick</name>
    <dbReference type="NCBI Taxonomy" id="44386"/>
    <lineage>
        <taxon>Eukaryota</taxon>
        <taxon>Metazoa</taxon>
        <taxon>Ecdysozoa</taxon>
        <taxon>Arthropoda</taxon>
        <taxon>Chelicerata</taxon>
        <taxon>Arachnida</taxon>
        <taxon>Acari</taxon>
        <taxon>Parasitiformes</taxon>
        <taxon>Ixodida</taxon>
        <taxon>Ixodoidea</taxon>
        <taxon>Ixodidae</taxon>
        <taxon>Haemaphysalinae</taxon>
        <taxon>Haemaphysalis</taxon>
    </lineage>
</organism>
<comment type="caution">
    <text evidence="13">The sequence shown here is derived from an EMBL/GenBank/DDBJ whole genome shotgun (WGS) entry which is preliminary data.</text>
</comment>
<keyword evidence="3" id="KW-0813">Transport</keyword>
<dbReference type="EMBL" id="JABSTR010000011">
    <property type="protein sequence ID" value="KAH9382023.1"/>
    <property type="molecule type" value="Genomic_DNA"/>
</dbReference>
<evidence type="ECO:0000256" key="12">
    <source>
        <dbReference type="SAM" id="Phobius"/>
    </source>
</evidence>
<keyword evidence="8" id="KW-0406">Ion transport</keyword>
<keyword evidence="5 12" id="KW-0812">Transmembrane</keyword>
<dbReference type="InterPro" id="IPR001734">
    <property type="entry name" value="Na/solute_symporter"/>
</dbReference>
<evidence type="ECO:0000256" key="4">
    <source>
        <dbReference type="ARBA" id="ARBA00022475"/>
    </source>
</evidence>
<evidence type="ECO:0000256" key="2">
    <source>
        <dbReference type="ARBA" id="ARBA00006434"/>
    </source>
</evidence>
<evidence type="ECO:0000256" key="9">
    <source>
        <dbReference type="ARBA" id="ARBA00023136"/>
    </source>
</evidence>
<dbReference type="InterPro" id="IPR038377">
    <property type="entry name" value="Na/Glc_symporter_sf"/>
</dbReference>
<dbReference type="PANTHER" id="PTHR42985">
    <property type="entry name" value="SODIUM-COUPLED MONOCARBOXYLATE TRANSPORTER"/>
    <property type="match status" value="1"/>
</dbReference>
<sequence>MTLQTEYAVFGTLVALNLTLGLYFSLRRKARSAQTTADVFLGNRALRVIPLSASVVASLFSSMGMVGLAGHSYAFGFHLMWNGLTTLFMAPIAAHLFLPVFYHLRITSVFEVRKHIRPLKEVN</sequence>
<protein>
    <recommendedName>
        <fullName evidence="15">Sodium-dependent multivitamin transporter</fullName>
    </recommendedName>
</protein>
<dbReference type="Proteomes" id="UP000821853">
    <property type="component" value="Chromosome 9"/>
</dbReference>
<keyword evidence="9 12" id="KW-0472">Membrane</keyword>
<dbReference type="PROSITE" id="PS50283">
    <property type="entry name" value="NA_SOLUT_SYMP_3"/>
    <property type="match status" value="1"/>
</dbReference>
<evidence type="ECO:0000256" key="8">
    <source>
        <dbReference type="ARBA" id="ARBA00023065"/>
    </source>
</evidence>
<reference evidence="13 14" key="1">
    <citation type="journal article" date="2020" name="Cell">
        <title>Large-Scale Comparative Analyses of Tick Genomes Elucidate Their Genetic Diversity and Vector Capacities.</title>
        <authorList>
            <consortium name="Tick Genome and Microbiome Consortium (TIGMIC)"/>
            <person name="Jia N."/>
            <person name="Wang J."/>
            <person name="Shi W."/>
            <person name="Du L."/>
            <person name="Sun Y."/>
            <person name="Zhan W."/>
            <person name="Jiang J.F."/>
            <person name="Wang Q."/>
            <person name="Zhang B."/>
            <person name="Ji P."/>
            <person name="Bell-Sakyi L."/>
            <person name="Cui X.M."/>
            <person name="Yuan T.T."/>
            <person name="Jiang B.G."/>
            <person name="Yang W.F."/>
            <person name="Lam T.T."/>
            <person name="Chang Q.C."/>
            <person name="Ding S.J."/>
            <person name="Wang X.J."/>
            <person name="Zhu J.G."/>
            <person name="Ruan X.D."/>
            <person name="Zhao L."/>
            <person name="Wei J.T."/>
            <person name="Ye R.Z."/>
            <person name="Que T.C."/>
            <person name="Du C.H."/>
            <person name="Zhou Y.H."/>
            <person name="Cheng J.X."/>
            <person name="Dai P.F."/>
            <person name="Guo W.B."/>
            <person name="Han X.H."/>
            <person name="Huang E.J."/>
            <person name="Li L.F."/>
            <person name="Wei W."/>
            <person name="Gao Y.C."/>
            <person name="Liu J.Z."/>
            <person name="Shao H.Z."/>
            <person name="Wang X."/>
            <person name="Wang C.C."/>
            <person name="Yang T.C."/>
            <person name="Huo Q.B."/>
            <person name="Li W."/>
            <person name="Chen H.Y."/>
            <person name="Chen S.E."/>
            <person name="Zhou L.G."/>
            <person name="Ni X.B."/>
            <person name="Tian J.H."/>
            <person name="Sheng Y."/>
            <person name="Liu T."/>
            <person name="Pan Y.S."/>
            <person name="Xia L.Y."/>
            <person name="Li J."/>
            <person name="Zhao F."/>
            <person name="Cao W.C."/>
        </authorList>
    </citation>
    <scope>NUCLEOTIDE SEQUENCE [LARGE SCALE GENOMIC DNA]</scope>
    <source>
        <strain evidence="13">HaeL-2018</strain>
    </source>
</reference>
<accession>A0A9J6H5G0</accession>
<evidence type="ECO:0000256" key="1">
    <source>
        <dbReference type="ARBA" id="ARBA00004651"/>
    </source>
</evidence>
<dbReference type="PANTHER" id="PTHR42985:SF40">
    <property type="entry name" value="LD47995P-RELATED"/>
    <property type="match status" value="1"/>
</dbReference>
<evidence type="ECO:0000256" key="5">
    <source>
        <dbReference type="ARBA" id="ARBA00022692"/>
    </source>
</evidence>
<comment type="similarity">
    <text evidence="2 11">Belongs to the sodium:solute symporter (SSF) (TC 2.A.21) family.</text>
</comment>
<dbReference type="GO" id="GO:0015293">
    <property type="term" value="F:symporter activity"/>
    <property type="evidence" value="ECO:0007669"/>
    <property type="project" value="TreeGrafter"/>
</dbReference>
<evidence type="ECO:0000313" key="14">
    <source>
        <dbReference type="Proteomes" id="UP000821853"/>
    </source>
</evidence>
<dbReference type="InterPro" id="IPR051163">
    <property type="entry name" value="Sodium:Solute_Symporter_SSF"/>
</dbReference>
<feature type="transmembrane region" description="Helical" evidence="12">
    <location>
        <begin position="45"/>
        <end position="69"/>
    </location>
</feature>
<proteinExistence type="inferred from homology"/>
<keyword evidence="4" id="KW-1003">Cell membrane</keyword>
<comment type="subcellular location">
    <subcellularLocation>
        <location evidence="1">Cell membrane</location>
        <topology evidence="1">Multi-pass membrane protein</topology>
    </subcellularLocation>
</comment>
<dbReference type="AlphaFoldDB" id="A0A9J6H5G0"/>
<dbReference type="Pfam" id="PF00474">
    <property type="entry name" value="SSF"/>
    <property type="match status" value="1"/>
</dbReference>